<keyword evidence="1" id="KW-0472">Membrane</keyword>
<comment type="caution">
    <text evidence="2">The sequence shown here is derived from an EMBL/GenBank/DDBJ whole genome shotgun (WGS) entry which is preliminary data.</text>
</comment>
<dbReference type="EMBL" id="LWQT01000131">
    <property type="protein sequence ID" value="OAN42983.1"/>
    <property type="molecule type" value="Genomic_DNA"/>
</dbReference>
<keyword evidence="1" id="KW-0812">Transmembrane</keyword>
<proteinExistence type="predicted"/>
<evidence type="ECO:0000313" key="3">
    <source>
        <dbReference type="Proteomes" id="UP000078428"/>
    </source>
</evidence>
<protein>
    <submittedName>
        <fullName evidence="2">Uncharacterized protein</fullName>
    </submittedName>
</protein>
<accession>A0A178M4J0</accession>
<dbReference type="STRING" id="1285242.A6A04_09775"/>
<reference evidence="2 3" key="1">
    <citation type="submission" date="2016-04" db="EMBL/GenBank/DDBJ databases">
        <title>Draft genome sequence of freshwater magnetotactic bacteria Magnetospirillum marisnigri SP-1 and Magnetospirillum moscoviense BB-1.</title>
        <authorList>
            <person name="Koziaeva V."/>
            <person name="Dziuba M.V."/>
            <person name="Ivanov T.M."/>
            <person name="Kuznetsov B."/>
            <person name="Grouzdev D.S."/>
        </authorList>
    </citation>
    <scope>NUCLEOTIDE SEQUENCE [LARGE SCALE GENOMIC DNA]</scope>
    <source>
        <strain evidence="2 3">SP-1</strain>
    </source>
</reference>
<keyword evidence="1" id="KW-1133">Transmembrane helix</keyword>
<organism evidence="2 3">
    <name type="scientific">Paramagnetospirillum marisnigri</name>
    <dbReference type="NCBI Taxonomy" id="1285242"/>
    <lineage>
        <taxon>Bacteria</taxon>
        <taxon>Pseudomonadati</taxon>
        <taxon>Pseudomonadota</taxon>
        <taxon>Alphaproteobacteria</taxon>
        <taxon>Rhodospirillales</taxon>
        <taxon>Magnetospirillaceae</taxon>
        <taxon>Paramagnetospirillum</taxon>
    </lineage>
</organism>
<evidence type="ECO:0000313" key="2">
    <source>
        <dbReference type="EMBL" id="OAN42983.1"/>
    </source>
</evidence>
<evidence type="ECO:0000256" key="1">
    <source>
        <dbReference type="SAM" id="Phobius"/>
    </source>
</evidence>
<sequence length="280" mass="30047">MRSTWPFVAGIIIAILVTLFNLPIMAGAALVMKLVAARGGDAVAMTGASGFSIRDESGRYVTTMNNTNFSILSVPLVGEPRPRRILARLQVRLGEDGEGQAVLDAWPMAGPSDFRKGTAYTIRSPANAAYLGDDSLFWTERAGRKTAYSLSDGARLFDADLPLLQFVFEPELRRMAAVAVAEDEFTARGVAVISYAAPGRVLRRVVLVADDTFRANTLRATITATRLVSFTDDALGGRVIDLPLAAGSVRIPVTPQDMDLSRAKLPAGLRLVPIQPWGGS</sequence>
<dbReference type="Proteomes" id="UP000078428">
    <property type="component" value="Unassembled WGS sequence"/>
</dbReference>
<keyword evidence="3" id="KW-1185">Reference proteome</keyword>
<dbReference type="AlphaFoldDB" id="A0A178M4J0"/>
<gene>
    <name evidence="2" type="ORF">A6A04_09775</name>
</gene>
<dbReference type="OrthoDB" id="7331047at2"/>
<feature type="transmembrane region" description="Helical" evidence="1">
    <location>
        <begin position="6"/>
        <end position="31"/>
    </location>
</feature>
<name>A0A178M4J0_9PROT</name>